<dbReference type="HOGENOM" id="CLU_051472_8_0_6"/>
<dbReference type="eggNOG" id="COG3221">
    <property type="taxonomic scope" value="Bacteria"/>
</dbReference>
<dbReference type="PANTHER" id="PTHR35841">
    <property type="entry name" value="PHOSPHONATES-BINDING PERIPLASMIC PROTEIN"/>
    <property type="match status" value="1"/>
</dbReference>
<accession>A0A097R0D6</accession>
<evidence type="ECO:0000313" key="1">
    <source>
        <dbReference type="EMBL" id="AIU72187.1"/>
    </source>
</evidence>
<name>A0A097R0D6_HAFAL</name>
<keyword evidence="2" id="KW-1185">Reference proteome</keyword>
<dbReference type="PATRIC" id="fig|1453496.5.peg.1424"/>
<dbReference type="Gene3D" id="3.40.190.10">
    <property type="entry name" value="Periplasmic binding protein-like II"/>
    <property type="match status" value="1"/>
</dbReference>
<dbReference type="EMBL" id="CP009706">
    <property type="protein sequence ID" value="AIU72187.1"/>
    <property type="molecule type" value="Genomic_DNA"/>
</dbReference>
<gene>
    <name evidence="1" type="ORF">AT03_07135</name>
</gene>
<evidence type="ECO:0000313" key="2">
    <source>
        <dbReference type="Proteomes" id="UP000029986"/>
    </source>
</evidence>
<proteinExistence type="predicted"/>
<dbReference type="RefSeq" id="WP_025800754.1">
    <property type="nucleotide sequence ID" value="NZ_CP009706.1"/>
</dbReference>
<dbReference type="KEGG" id="hav:AT03_07135"/>
<sequence length="263" mass="28833">MRVSLPMYGINRDDVELLWQGLSRWLAQEGEEDLPPHLCWPDDLYAHWQQPDLLLSQTCGYPLQETLSAKVDVVGVFRYRAPGCEGNDYRSFLVARKQDAGADIGSFLGRKAAYNSEDSQSGYNALRSVIAPLAHHGRFFASTLQTGSHRASLLAIKQGEADIAAIDCVTLALLQKAEPQCLSGLKIIGETPPAPGLPLITAAGNEARLLRLRRALKKMVEDPSMAAVRSRLLISGFSPISVDEYQRCSDMKLRAAALGVTRL</sequence>
<dbReference type="PANTHER" id="PTHR35841:SF1">
    <property type="entry name" value="PHOSPHONATES-BINDING PERIPLASMIC PROTEIN"/>
    <property type="match status" value="1"/>
</dbReference>
<organism evidence="1 2">
    <name type="scientific">Hafnia alvei FB1</name>
    <dbReference type="NCBI Taxonomy" id="1453496"/>
    <lineage>
        <taxon>Bacteria</taxon>
        <taxon>Pseudomonadati</taxon>
        <taxon>Pseudomonadota</taxon>
        <taxon>Gammaproteobacteria</taxon>
        <taxon>Enterobacterales</taxon>
        <taxon>Hafniaceae</taxon>
        <taxon>Hafnia</taxon>
    </lineage>
</organism>
<dbReference type="SUPFAM" id="SSF53850">
    <property type="entry name" value="Periplasmic binding protein-like II"/>
    <property type="match status" value="1"/>
</dbReference>
<dbReference type="Pfam" id="PF12974">
    <property type="entry name" value="Phosphonate-bd"/>
    <property type="match status" value="1"/>
</dbReference>
<reference evidence="1 2" key="1">
    <citation type="journal article" date="2014" name="Gut Pathog.">
        <title>Gene clusters of Hafnia alvei strain FB1 important in survival and pathogenesis: a draft genome perspective.</title>
        <authorList>
            <person name="Tan J.Y."/>
            <person name="Yin W.F."/>
            <person name="Chan K.G."/>
        </authorList>
    </citation>
    <scope>NUCLEOTIDE SEQUENCE [LARGE SCALE GENOMIC DNA]</scope>
    <source>
        <strain evidence="1 2">FB1</strain>
    </source>
</reference>
<protein>
    <submittedName>
        <fullName evidence="1">Phosphate ABC transporter substrate-binding protein</fullName>
    </submittedName>
</protein>
<dbReference type="AlphaFoldDB" id="A0A097R0D6"/>
<dbReference type="OrthoDB" id="5599602at2"/>
<dbReference type="Proteomes" id="UP000029986">
    <property type="component" value="Chromosome"/>
</dbReference>